<evidence type="ECO:0000256" key="1">
    <source>
        <dbReference type="SAM" id="MobiDB-lite"/>
    </source>
</evidence>
<feature type="region of interest" description="Disordered" evidence="1">
    <location>
        <begin position="99"/>
        <end position="138"/>
    </location>
</feature>
<keyword evidence="3" id="KW-1185">Reference proteome</keyword>
<organism evidence="2 3">
    <name type="scientific">Marasmius tenuissimus</name>
    <dbReference type="NCBI Taxonomy" id="585030"/>
    <lineage>
        <taxon>Eukaryota</taxon>
        <taxon>Fungi</taxon>
        <taxon>Dikarya</taxon>
        <taxon>Basidiomycota</taxon>
        <taxon>Agaricomycotina</taxon>
        <taxon>Agaricomycetes</taxon>
        <taxon>Agaricomycetidae</taxon>
        <taxon>Agaricales</taxon>
        <taxon>Marasmiineae</taxon>
        <taxon>Marasmiaceae</taxon>
        <taxon>Marasmius</taxon>
    </lineage>
</organism>
<reference evidence="2 3" key="1">
    <citation type="submission" date="2024-05" db="EMBL/GenBank/DDBJ databases">
        <title>A draft genome resource for the thread blight pathogen Marasmius tenuissimus strain MS-2.</title>
        <authorList>
            <person name="Yulfo-Soto G.E."/>
            <person name="Baruah I.K."/>
            <person name="Amoako-Attah I."/>
            <person name="Bukari Y."/>
            <person name="Meinhardt L.W."/>
            <person name="Bailey B.A."/>
            <person name="Cohen S.P."/>
        </authorList>
    </citation>
    <scope>NUCLEOTIDE SEQUENCE [LARGE SCALE GENOMIC DNA]</scope>
    <source>
        <strain evidence="2 3">MS-2</strain>
    </source>
</reference>
<gene>
    <name evidence="2" type="ORF">AAF712_014039</name>
</gene>
<sequence length="138" mass="15804">MCPRLFWFVVGAGAATWWSKHHQQRWHRDGGFYNRHIEASGTVGANPGFNVTSGTQQWDADRARLQEVGRQVGDTVTDLSEASLDMLLTTVQSMKEKLAQHRMDRERFEAEQRQQFEAQRSGMASPSRPRAEPPRHLI</sequence>
<protein>
    <submittedName>
        <fullName evidence="2">Uncharacterized protein</fullName>
    </submittedName>
</protein>
<name>A0ABR2ZCB0_9AGAR</name>
<dbReference type="EMBL" id="JBBXMP010000241">
    <property type="protein sequence ID" value="KAL0059231.1"/>
    <property type="molecule type" value="Genomic_DNA"/>
</dbReference>
<feature type="compositionally biased region" description="Basic and acidic residues" evidence="1">
    <location>
        <begin position="129"/>
        <end position="138"/>
    </location>
</feature>
<proteinExistence type="predicted"/>
<feature type="compositionally biased region" description="Low complexity" evidence="1">
    <location>
        <begin position="115"/>
        <end position="128"/>
    </location>
</feature>
<dbReference type="Proteomes" id="UP001437256">
    <property type="component" value="Unassembled WGS sequence"/>
</dbReference>
<accession>A0ABR2ZCB0</accession>
<evidence type="ECO:0000313" key="3">
    <source>
        <dbReference type="Proteomes" id="UP001437256"/>
    </source>
</evidence>
<comment type="caution">
    <text evidence="2">The sequence shown here is derived from an EMBL/GenBank/DDBJ whole genome shotgun (WGS) entry which is preliminary data.</text>
</comment>
<evidence type="ECO:0000313" key="2">
    <source>
        <dbReference type="EMBL" id="KAL0059231.1"/>
    </source>
</evidence>
<feature type="compositionally biased region" description="Basic and acidic residues" evidence="1">
    <location>
        <begin position="99"/>
        <end position="114"/>
    </location>
</feature>